<proteinExistence type="predicted"/>
<dbReference type="InterPro" id="IPR002172">
    <property type="entry name" value="LDrepeatLR_classA_rpt"/>
</dbReference>
<dbReference type="Pfam" id="PF12999">
    <property type="entry name" value="PRKCSH-like"/>
    <property type="match status" value="1"/>
</dbReference>
<feature type="domain" description="Glucosidase II beta subunit N-terminal" evidence="3">
    <location>
        <begin position="17"/>
        <end position="119"/>
    </location>
</feature>
<dbReference type="InterPro" id="IPR039794">
    <property type="entry name" value="Gtb1-like"/>
</dbReference>
<reference evidence="4 5" key="1">
    <citation type="submission" date="2020-02" db="EMBL/GenBank/DDBJ databases">
        <title>Draft genome sequence of Haematococcus lacustris strain NIES-144.</title>
        <authorList>
            <person name="Morimoto D."/>
            <person name="Nakagawa S."/>
            <person name="Yoshida T."/>
            <person name="Sawayama S."/>
        </authorList>
    </citation>
    <scope>NUCLEOTIDE SEQUENCE [LARGE SCALE GENOMIC DNA]</scope>
    <source>
        <strain evidence="4 5">NIES-144</strain>
    </source>
</reference>
<dbReference type="GO" id="GO:0017177">
    <property type="term" value="C:glucosidase II complex"/>
    <property type="evidence" value="ECO:0007669"/>
    <property type="project" value="TreeGrafter"/>
</dbReference>
<accession>A0A6A0A7H2</accession>
<dbReference type="PANTHER" id="PTHR12630:SF1">
    <property type="entry name" value="GLUCOSIDASE 2 SUBUNIT BETA"/>
    <property type="match status" value="1"/>
</dbReference>
<feature type="non-terminal residue" evidence="4">
    <location>
        <position position="166"/>
    </location>
</feature>
<dbReference type="GO" id="GO:0006491">
    <property type="term" value="P:N-glycan processing"/>
    <property type="evidence" value="ECO:0007669"/>
    <property type="project" value="TreeGrafter"/>
</dbReference>
<sequence>MKSSLSGSFPSRMFYCTAACYHGSFYCANRGYEPQQLSASFVDDGVCDCCDGSDEARGRCKNTCLDKSSSQKQAIKDRVAQISQSLDRKTDLMAQAIQLKANWAGKAHSIRSELEAQEAEVQRLQAAKESADAAAADERAQMAAQELARQAEADEAARAAAAAGQA</sequence>
<dbReference type="EMBL" id="BLLF01003894">
    <property type="protein sequence ID" value="GFH28476.1"/>
    <property type="molecule type" value="Genomic_DNA"/>
</dbReference>
<protein>
    <recommendedName>
        <fullName evidence="3">Glucosidase II beta subunit N-terminal domain-containing protein</fullName>
    </recommendedName>
</protein>
<name>A0A6A0A7H2_HAELA</name>
<keyword evidence="1" id="KW-1015">Disulfide bond</keyword>
<evidence type="ECO:0000313" key="4">
    <source>
        <dbReference type="EMBL" id="GFH28476.1"/>
    </source>
</evidence>
<dbReference type="CDD" id="cd00112">
    <property type="entry name" value="LDLa"/>
    <property type="match status" value="1"/>
</dbReference>
<evidence type="ECO:0000313" key="5">
    <source>
        <dbReference type="Proteomes" id="UP000485058"/>
    </source>
</evidence>
<dbReference type="Gene3D" id="2.40.128.620">
    <property type="match status" value="1"/>
</dbReference>
<gene>
    <name evidence="4" type="ORF">HaLaN_26976</name>
</gene>
<feature type="region of interest" description="Disordered" evidence="2">
    <location>
        <begin position="128"/>
        <end position="166"/>
    </location>
</feature>
<evidence type="ECO:0000256" key="1">
    <source>
        <dbReference type="ARBA" id="ARBA00023157"/>
    </source>
</evidence>
<dbReference type="PANTHER" id="PTHR12630">
    <property type="entry name" value="N-LINKED OLIGOSACCHARIDE PROCESSING"/>
    <property type="match status" value="1"/>
</dbReference>
<organism evidence="4 5">
    <name type="scientific">Haematococcus lacustris</name>
    <name type="common">Green alga</name>
    <name type="synonym">Haematococcus pluvialis</name>
    <dbReference type="NCBI Taxonomy" id="44745"/>
    <lineage>
        <taxon>Eukaryota</taxon>
        <taxon>Viridiplantae</taxon>
        <taxon>Chlorophyta</taxon>
        <taxon>core chlorophytes</taxon>
        <taxon>Chlorophyceae</taxon>
        <taxon>CS clade</taxon>
        <taxon>Chlamydomonadales</taxon>
        <taxon>Haematococcaceae</taxon>
        <taxon>Haematococcus</taxon>
    </lineage>
</organism>
<comment type="caution">
    <text evidence="4">The sequence shown here is derived from an EMBL/GenBank/DDBJ whole genome shotgun (WGS) entry which is preliminary data.</text>
</comment>
<dbReference type="Proteomes" id="UP000485058">
    <property type="component" value="Unassembled WGS sequence"/>
</dbReference>
<evidence type="ECO:0000256" key="2">
    <source>
        <dbReference type="SAM" id="MobiDB-lite"/>
    </source>
</evidence>
<evidence type="ECO:0000259" key="3">
    <source>
        <dbReference type="Pfam" id="PF12999"/>
    </source>
</evidence>
<feature type="non-terminal residue" evidence="4">
    <location>
        <position position="1"/>
    </location>
</feature>
<keyword evidence="5" id="KW-1185">Reference proteome</keyword>
<dbReference type="AlphaFoldDB" id="A0A6A0A7H2"/>
<dbReference type="InterPro" id="IPR028146">
    <property type="entry name" value="PRKCSH_N"/>
</dbReference>